<feature type="active site" evidence="1">
    <location>
        <position position="295"/>
    </location>
</feature>
<dbReference type="InterPro" id="IPR003812">
    <property type="entry name" value="Fido"/>
</dbReference>
<proteinExistence type="predicted"/>
<organism evidence="4 5">
    <name type="scientific">Beauveria bassiana (strain ARSEF 2860)</name>
    <name type="common">White muscardine disease fungus</name>
    <name type="synonym">Tritirachium shiotae</name>
    <dbReference type="NCBI Taxonomy" id="655819"/>
    <lineage>
        <taxon>Eukaryota</taxon>
        <taxon>Fungi</taxon>
        <taxon>Dikarya</taxon>
        <taxon>Ascomycota</taxon>
        <taxon>Pezizomycotina</taxon>
        <taxon>Sordariomycetes</taxon>
        <taxon>Hypocreomycetidae</taxon>
        <taxon>Hypocreales</taxon>
        <taxon>Cordycipitaceae</taxon>
        <taxon>Beauveria</taxon>
    </lineage>
</organism>
<dbReference type="PROSITE" id="PS51459">
    <property type="entry name" value="FIDO"/>
    <property type="match status" value="1"/>
</dbReference>
<feature type="binding site" evidence="2">
    <location>
        <begin position="299"/>
        <end position="306"/>
    </location>
    <ligand>
        <name>ATP</name>
        <dbReference type="ChEBI" id="CHEBI:30616"/>
    </ligand>
</feature>
<dbReference type="InterPro" id="IPR036597">
    <property type="entry name" value="Fido-like_dom_sf"/>
</dbReference>
<sequence length="377" mass="43028">MAFPRKPVGALFGVDIDSNKLHNIESETPPSPAKRAKMFAQFRDSVKSKWHAMDNVSMTVRADDIYRIYSTGQDPATLFKKAISYMDSVRAISREQETSVDEEVENMMMHAIFGSNRIENAGLDLDITIHLCRKILRGEDVGEITERTPEYLDKLAELYRMDSNLKQQSLQHVLRGRQEIVQHVKAFQHLIHHFAVDKEDMTEELIKKTHAILCKGVPVIHRQGPETPSQDYAGKYRKVVVGAGNSNFVVPQHVPSQMAKLCADLKQEIIKAEADKSIDPFSLASKYSLEFVQIHPFLDGNGRMCRMILNVILFRFTGIFVAIGEREADREEYMSIKKRSSETMEGHGEYATFVLDKGMRNFRKLKQKLHGKRAQNC</sequence>
<protein>
    <submittedName>
        <fullName evidence="4">Fic/DOC family protein</fullName>
    </submittedName>
</protein>
<dbReference type="PANTHER" id="PTHR13504:SF38">
    <property type="entry name" value="FIDO DOMAIN-CONTAINING PROTEIN"/>
    <property type="match status" value="1"/>
</dbReference>
<dbReference type="GeneID" id="19888120"/>
<reference evidence="4 5" key="1">
    <citation type="journal article" date="2012" name="Sci. Rep.">
        <title>Genomic perspectives on the evolution of fungal entomopathogenicity in Beauveria bassiana.</title>
        <authorList>
            <person name="Xiao G."/>
            <person name="Ying S.H."/>
            <person name="Zheng P."/>
            <person name="Wang Z.L."/>
            <person name="Zhang S."/>
            <person name="Xie X.Q."/>
            <person name="Shang Y."/>
            <person name="St Leger R.J."/>
            <person name="Zhao G.P."/>
            <person name="Wang C."/>
            <person name="Feng M.G."/>
        </authorList>
    </citation>
    <scope>NUCLEOTIDE SEQUENCE [LARGE SCALE GENOMIC DNA]</scope>
    <source>
        <strain evidence="4 5">ARSEF 2860</strain>
    </source>
</reference>
<dbReference type="Pfam" id="PF02661">
    <property type="entry name" value="Fic"/>
    <property type="match status" value="1"/>
</dbReference>
<evidence type="ECO:0000256" key="1">
    <source>
        <dbReference type="PIRSR" id="PIRSR640198-1"/>
    </source>
</evidence>
<evidence type="ECO:0000313" key="5">
    <source>
        <dbReference type="Proteomes" id="UP000002762"/>
    </source>
</evidence>
<evidence type="ECO:0000256" key="2">
    <source>
        <dbReference type="PIRSR" id="PIRSR640198-2"/>
    </source>
</evidence>
<dbReference type="InterPro" id="IPR040198">
    <property type="entry name" value="Fido_containing"/>
</dbReference>
<name>J4UMK7_BEAB2</name>
<dbReference type="HOGENOM" id="CLU_053737_0_0_1"/>
<dbReference type="InParanoid" id="J4UMK7"/>
<accession>J4UMK7</accession>
<dbReference type="Proteomes" id="UP000002762">
    <property type="component" value="Unassembled WGS sequence"/>
</dbReference>
<gene>
    <name evidence="4" type="ORF">BBA_05108</name>
</gene>
<dbReference type="OrthoDB" id="439046at2759"/>
<dbReference type="RefSeq" id="XP_008598427.1">
    <property type="nucleotide sequence ID" value="XM_008600205.1"/>
</dbReference>
<dbReference type="AlphaFoldDB" id="J4UMK7"/>
<keyword evidence="5" id="KW-1185">Reference proteome</keyword>
<keyword evidence="2" id="KW-0067">ATP-binding</keyword>
<keyword evidence="2" id="KW-0547">Nucleotide-binding</keyword>
<dbReference type="SUPFAM" id="SSF140931">
    <property type="entry name" value="Fic-like"/>
    <property type="match status" value="1"/>
</dbReference>
<dbReference type="GO" id="GO:0005524">
    <property type="term" value="F:ATP binding"/>
    <property type="evidence" value="ECO:0007669"/>
    <property type="project" value="UniProtKB-KW"/>
</dbReference>
<evidence type="ECO:0000313" key="4">
    <source>
        <dbReference type="EMBL" id="EJP66137.1"/>
    </source>
</evidence>
<evidence type="ECO:0000259" key="3">
    <source>
        <dbReference type="PROSITE" id="PS51459"/>
    </source>
</evidence>
<feature type="domain" description="Fido" evidence="3">
    <location>
        <begin position="201"/>
        <end position="356"/>
    </location>
</feature>
<dbReference type="PANTHER" id="PTHR13504">
    <property type="entry name" value="FIDO DOMAIN-CONTAINING PROTEIN DDB_G0283145"/>
    <property type="match status" value="1"/>
</dbReference>
<dbReference type="Gene3D" id="1.10.3290.10">
    <property type="entry name" value="Fido-like domain"/>
    <property type="match status" value="1"/>
</dbReference>
<dbReference type="EMBL" id="JH725161">
    <property type="protein sequence ID" value="EJP66137.1"/>
    <property type="molecule type" value="Genomic_DNA"/>
</dbReference>